<proteinExistence type="inferred from homology"/>
<dbReference type="GO" id="GO:0030234">
    <property type="term" value="F:enzyme regulator activity"/>
    <property type="evidence" value="ECO:0007669"/>
    <property type="project" value="InterPro"/>
</dbReference>
<dbReference type="InterPro" id="IPR008367">
    <property type="entry name" value="Regucalcin"/>
</dbReference>
<keyword evidence="10 15" id="KW-0479">Metal-binding</keyword>
<dbReference type="EMBL" id="JASPKZ010010682">
    <property type="protein sequence ID" value="KAJ9573767.1"/>
    <property type="molecule type" value="Genomic_DNA"/>
</dbReference>
<dbReference type="GO" id="GO:0005509">
    <property type="term" value="F:calcium ion binding"/>
    <property type="evidence" value="ECO:0007669"/>
    <property type="project" value="InterPro"/>
</dbReference>
<dbReference type="SUPFAM" id="SSF63829">
    <property type="entry name" value="Calcium-dependent phosphotriesterase"/>
    <property type="match status" value="1"/>
</dbReference>
<evidence type="ECO:0000256" key="10">
    <source>
        <dbReference type="ARBA" id="ARBA00022723"/>
    </source>
</evidence>
<dbReference type="GO" id="GO:0004341">
    <property type="term" value="F:gluconolactonase activity"/>
    <property type="evidence" value="ECO:0007669"/>
    <property type="project" value="UniProtKB-EC"/>
</dbReference>
<keyword evidence="18" id="KW-1185">Reference proteome</keyword>
<comment type="subcellular location">
    <subcellularLocation>
        <location evidence="5">Cytoplasm</location>
    </subcellularLocation>
</comment>
<dbReference type="Gene3D" id="2.120.10.30">
    <property type="entry name" value="TolB, C-terminal domain"/>
    <property type="match status" value="1"/>
</dbReference>
<comment type="cofactor">
    <cofactor evidence="4">
        <name>Mg(2+)</name>
        <dbReference type="ChEBI" id="CHEBI:18420"/>
    </cofactor>
</comment>
<feature type="binding site" evidence="15">
    <location>
        <position position="38"/>
    </location>
    <ligand>
        <name>a divalent metal cation</name>
        <dbReference type="ChEBI" id="CHEBI:60240"/>
    </ligand>
</feature>
<comment type="cofactor">
    <cofactor evidence="15">
        <name>Zn(2+)</name>
        <dbReference type="ChEBI" id="CHEBI:29105"/>
    </cofactor>
    <text evidence="15">Binds 1 divalent metal cation per subunit.</text>
</comment>
<dbReference type="InterPro" id="IPR013658">
    <property type="entry name" value="SGL"/>
</dbReference>
<feature type="non-terminal residue" evidence="17">
    <location>
        <position position="1"/>
    </location>
</feature>
<accession>A0AAD7Z4Z4</accession>
<dbReference type="InterPro" id="IPR005511">
    <property type="entry name" value="SMP-30"/>
</dbReference>
<dbReference type="GO" id="GO:0019853">
    <property type="term" value="P:L-ascorbic acid biosynthetic process"/>
    <property type="evidence" value="ECO:0007669"/>
    <property type="project" value="TreeGrafter"/>
</dbReference>
<gene>
    <name evidence="17" type="ORF">L9F63_008850</name>
</gene>
<evidence type="ECO:0000313" key="18">
    <source>
        <dbReference type="Proteomes" id="UP001233999"/>
    </source>
</evidence>
<comment type="cofactor">
    <cofactor evidence="2">
        <name>Ca(2+)</name>
        <dbReference type="ChEBI" id="CHEBI:29108"/>
    </cofactor>
</comment>
<organism evidence="17 18">
    <name type="scientific">Diploptera punctata</name>
    <name type="common">Pacific beetle cockroach</name>
    <dbReference type="NCBI Taxonomy" id="6984"/>
    <lineage>
        <taxon>Eukaryota</taxon>
        <taxon>Metazoa</taxon>
        <taxon>Ecdysozoa</taxon>
        <taxon>Arthropoda</taxon>
        <taxon>Hexapoda</taxon>
        <taxon>Insecta</taxon>
        <taxon>Pterygota</taxon>
        <taxon>Neoptera</taxon>
        <taxon>Polyneoptera</taxon>
        <taxon>Dictyoptera</taxon>
        <taxon>Blattodea</taxon>
        <taxon>Blaberoidea</taxon>
        <taxon>Blaberidae</taxon>
        <taxon>Diplopterinae</taxon>
        <taxon>Diploptera</taxon>
    </lineage>
</organism>
<feature type="domain" description="SMP-30/Gluconolactonase/LRE-like region" evidence="16">
    <location>
        <begin position="14"/>
        <end position="149"/>
    </location>
</feature>
<evidence type="ECO:0000256" key="9">
    <source>
        <dbReference type="ARBA" id="ARBA00022490"/>
    </source>
</evidence>
<evidence type="ECO:0000313" key="17">
    <source>
        <dbReference type="EMBL" id="KAJ9573767.1"/>
    </source>
</evidence>
<comment type="catalytic activity">
    <reaction evidence="1">
        <text>D-glucono-1,5-lactone + H2O = D-gluconate + H(+)</text>
        <dbReference type="Rhea" id="RHEA:10440"/>
        <dbReference type="ChEBI" id="CHEBI:15377"/>
        <dbReference type="ChEBI" id="CHEBI:15378"/>
        <dbReference type="ChEBI" id="CHEBI:16217"/>
        <dbReference type="ChEBI" id="CHEBI:18391"/>
        <dbReference type="EC" id="3.1.1.17"/>
    </reaction>
</comment>
<keyword evidence="12" id="KW-0106">Calcium</keyword>
<keyword evidence="11" id="KW-0378">Hydrolase</keyword>
<name>A0AAD7Z4Z4_DIPPU</name>
<reference evidence="17" key="1">
    <citation type="journal article" date="2023" name="IScience">
        <title>Live-bearing cockroach genome reveals convergent evolutionary mechanisms linked to viviparity in insects and beyond.</title>
        <authorList>
            <person name="Fouks B."/>
            <person name="Harrison M.C."/>
            <person name="Mikhailova A.A."/>
            <person name="Marchal E."/>
            <person name="English S."/>
            <person name="Carruthers M."/>
            <person name="Jennings E.C."/>
            <person name="Chiamaka E.L."/>
            <person name="Frigard R.A."/>
            <person name="Pippel M."/>
            <person name="Attardo G.M."/>
            <person name="Benoit J.B."/>
            <person name="Bornberg-Bauer E."/>
            <person name="Tobe S.S."/>
        </authorList>
    </citation>
    <scope>NUCLEOTIDE SEQUENCE</scope>
    <source>
        <strain evidence="17">Stay&amp;Tobe</strain>
    </source>
</reference>
<protein>
    <recommendedName>
        <fullName evidence="8">Regucalcin</fullName>
        <ecNumber evidence="7">3.1.1.17</ecNumber>
    </recommendedName>
    <alternativeName>
        <fullName evidence="13">Gluconolactonase</fullName>
    </alternativeName>
</protein>
<evidence type="ECO:0000256" key="5">
    <source>
        <dbReference type="ARBA" id="ARBA00004496"/>
    </source>
</evidence>
<dbReference type="AlphaFoldDB" id="A0AAD7Z4Z4"/>
<keyword evidence="9" id="KW-0963">Cytoplasm</keyword>
<evidence type="ECO:0000256" key="12">
    <source>
        <dbReference type="ARBA" id="ARBA00022837"/>
    </source>
</evidence>
<feature type="binding site" evidence="15">
    <location>
        <position position="90"/>
    </location>
    <ligand>
        <name>a divalent metal cation</name>
        <dbReference type="ChEBI" id="CHEBI:60240"/>
    </ligand>
</feature>
<evidence type="ECO:0000256" key="15">
    <source>
        <dbReference type="PIRSR" id="PIRSR605511-2"/>
    </source>
</evidence>
<evidence type="ECO:0000256" key="6">
    <source>
        <dbReference type="ARBA" id="ARBA00008853"/>
    </source>
</evidence>
<comment type="cofactor">
    <cofactor evidence="3">
        <name>Mn(2+)</name>
        <dbReference type="ChEBI" id="CHEBI:29035"/>
    </cofactor>
</comment>
<evidence type="ECO:0000256" key="14">
    <source>
        <dbReference type="PIRSR" id="PIRSR605511-1"/>
    </source>
</evidence>
<dbReference type="Pfam" id="PF08450">
    <property type="entry name" value="SGL"/>
    <property type="match status" value="1"/>
</dbReference>
<sequence>TMAPDLKVGVFEPEVGSLFSFDKDFKPTTHVTEVTVSNGLAWTEDLKHMYYIDSPKFTVDVFDFDAKTAKISNRRVAFDLVKNGIEGLPDGMTIDTEGKLWVAVFNASGVIRVDPTNGKLLTRIDIPSPQTTSVAFGGPQLDELYVTTGNLRDMSEDLKPGSGATFRVTGLGVKGHPGQNIIL</sequence>
<dbReference type="InterPro" id="IPR011042">
    <property type="entry name" value="6-blade_b-propeller_TolB-like"/>
</dbReference>
<dbReference type="PRINTS" id="PR01790">
    <property type="entry name" value="SMP30FAMILY"/>
</dbReference>
<feature type="binding site" evidence="15">
    <location>
        <position position="5"/>
    </location>
    <ligand>
        <name>substrate</name>
    </ligand>
</feature>
<reference evidence="17" key="2">
    <citation type="submission" date="2023-05" db="EMBL/GenBank/DDBJ databases">
        <authorList>
            <person name="Fouks B."/>
        </authorList>
    </citation>
    <scope>NUCLEOTIDE SEQUENCE</scope>
    <source>
        <strain evidence="17">Stay&amp;Tobe</strain>
        <tissue evidence="17">Testes</tissue>
    </source>
</reference>
<feature type="active site" description="Proton donor/acceptor" evidence="14">
    <location>
        <position position="90"/>
    </location>
</feature>
<evidence type="ECO:0000256" key="4">
    <source>
        <dbReference type="ARBA" id="ARBA00001946"/>
    </source>
</evidence>
<evidence type="ECO:0000256" key="1">
    <source>
        <dbReference type="ARBA" id="ARBA00001589"/>
    </source>
</evidence>
<dbReference type="GO" id="GO:0005737">
    <property type="term" value="C:cytoplasm"/>
    <property type="evidence" value="ECO:0007669"/>
    <property type="project" value="UniProtKB-SubCell"/>
</dbReference>
<dbReference type="Proteomes" id="UP001233999">
    <property type="component" value="Unassembled WGS sequence"/>
</dbReference>
<evidence type="ECO:0000256" key="11">
    <source>
        <dbReference type="ARBA" id="ARBA00022801"/>
    </source>
</evidence>
<evidence type="ECO:0000259" key="16">
    <source>
        <dbReference type="Pfam" id="PF08450"/>
    </source>
</evidence>
<comment type="similarity">
    <text evidence="6">Belongs to the SMP-30/CGR1 family.</text>
</comment>
<dbReference type="EC" id="3.1.1.17" evidence="7"/>
<dbReference type="PRINTS" id="PR01791">
    <property type="entry name" value="REGUCALCIN"/>
</dbReference>
<evidence type="ECO:0000256" key="13">
    <source>
        <dbReference type="ARBA" id="ARBA00032464"/>
    </source>
</evidence>
<comment type="caution">
    <text evidence="17">The sequence shown here is derived from an EMBL/GenBank/DDBJ whole genome shotgun (WGS) entry which is preliminary data.</text>
</comment>
<evidence type="ECO:0000256" key="3">
    <source>
        <dbReference type="ARBA" id="ARBA00001936"/>
    </source>
</evidence>
<evidence type="ECO:0000256" key="2">
    <source>
        <dbReference type="ARBA" id="ARBA00001913"/>
    </source>
</evidence>
<evidence type="ECO:0000256" key="8">
    <source>
        <dbReference type="ARBA" id="ARBA00016808"/>
    </source>
</evidence>
<dbReference type="PANTHER" id="PTHR10907:SF66">
    <property type="entry name" value="MIP34848P1-RELATED"/>
    <property type="match status" value="1"/>
</dbReference>
<keyword evidence="15" id="KW-0862">Zinc</keyword>
<evidence type="ECO:0000256" key="7">
    <source>
        <dbReference type="ARBA" id="ARBA00013227"/>
    </source>
</evidence>
<dbReference type="PANTHER" id="PTHR10907">
    <property type="entry name" value="REGUCALCIN"/>
    <property type="match status" value="1"/>
</dbReference>